<gene>
    <name evidence="3" type="ORF">CJ232_03840</name>
</gene>
<dbReference type="InterPro" id="IPR027372">
    <property type="entry name" value="Phytase-like_dom"/>
</dbReference>
<evidence type="ECO:0000256" key="1">
    <source>
        <dbReference type="SAM" id="SignalP"/>
    </source>
</evidence>
<organism evidence="3 4">
    <name type="scientific">Hoylesella timonensis</name>
    <dbReference type="NCBI Taxonomy" id="386414"/>
    <lineage>
        <taxon>Bacteria</taxon>
        <taxon>Pseudomonadati</taxon>
        <taxon>Bacteroidota</taxon>
        <taxon>Bacteroidia</taxon>
        <taxon>Bacteroidales</taxon>
        <taxon>Prevotellaceae</taxon>
        <taxon>Hoylesella</taxon>
    </lineage>
</organism>
<keyword evidence="1" id="KW-0732">Signal</keyword>
<evidence type="ECO:0000313" key="3">
    <source>
        <dbReference type="EMBL" id="PMC10836.1"/>
    </source>
</evidence>
<dbReference type="STRING" id="1122992.GCA_000455445_00420"/>
<name>A0A2N6Q762_9BACT</name>
<dbReference type="Proteomes" id="UP000235661">
    <property type="component" value="Unassembled WGS sequence"/>
</dbReference>
<sequence length="347" mass="39099">MFMNKFWCFLLFSFSCISLAAQDSLHVVRVNAQRSFPHEIPAGNYSGITYLGNDLYAVVSDKSPNDGFFIFKISLDSITGEVLRVENLGFRGDREQAGDLEAIAYVPTTKKLYISRETDNTIREYTLDGKLSDRKILVPPIYQRARGNYGLESLNFNPTTQMFWTCNEGTLKGDGEQATSTNQVKNRLRLQSFSADFTPLHQYAYQMETPEADKRAYLYGMGVVEVTGLDDGSVLVMEREFYTPTKKMGAFVNNKLFRVMPQVALAIDTNDSLTADSPYLQKQLVASWRTTLKLFHHEIANFEGMCLGPQLADGSQVLVFVSDSQNQAGGVMKDWFKTLVFKMSGKK</sequence>
<accession>A0A2N6Q762</accession>
<dbReference type="PROSITE" id="PS51257">
    <property type="entry name" value="PROKAR_LIPOPROTEIN"/>
    <property type="match status" value="1"/>
</dbReference>
<dbReference type="SUPFAM" id="SSF50956">
    <property type="entry name" value="Thermostable phytase (3-phytase)"/>
    <property type="match status" value="1"/>
</dbReference>
<dbReference type="EMBL" id="PNGI01000005">
    <property type="protein sequence ID" value="PMC10836.1"/>
    <property type="molecule type" value="Genomic_DNA"/>
</dbReference>
<feature type="domain" description="Phytase-like" evidence="2">
    <location>
        <begin position="41"/>
        <end position="323"/>
    </location>
</feature>
<comment type="caution">
    <text evidence="3">The sequence shown here is derived from an EMBL/GenBank/DDBJ whole genome shotgun (WGS) entry which is preliminary data.</text>
</comment>
<dbReference type="AlphaFoldDB" id="A0A2N6Q762"/>
<evidence type="ECO:0000313" key="4">
    <source>
        <dbReference type="Proteomes" id="UP000235661"/>
    </source>
</evidence>
<protein>
    <submittedName>
        <fullName evidence="3">Phytase esterase</fullName>
    </submittedName>
</protein>
<dbReference type="Pfam" id="PF13449">
    <property type="entry name" value="Phytase-like"/>
    <property type="match status" value="1"/>
</dbReference>
<feature type="chain" id="PRO_5014976488" evidence="1">
    <location>
        <begin position="21"/>
        <end position="347"/>
    </location>
</feature>
<evidence type="ECO:0000259" key="2">
    <source>
        <dbReference type="Pfam" id="PF13449"/>
    </source>
</evidence>
<feature type="signal peptide" evidence="1">
    <location>
        <begin position="1"/>
        <end position="20"/>
    </location>
</feature>
<reference evidence="3 4" key="1">
    <citation type="submission" date="2017-09" db="EMBL/GenBank/DDBJ databases">
        <title>Bacterial strain isolated from the female urinary microbiota.</title>
        <authorList>
            <person name="Thomas-White K."/>
            <person name="Kumar N."/>
            <person name="Forster S."/>
            <person name="Putonti C."/>
            <person name="Lawley T."/>
            <person name="Wolfe A.J."/>
        </authorList>
    </citation>
    <scope>NUCLEOTIDE SEQUENCE [LARGE SCALE GENOMIC DNA]</scope>
    <source>
        <strain evidence="3 4">UMB0818</strain>
    </source>
</reference>
<proteinExistence type="predicted"/>